<keyword evidence="1" id="KW-0496">Mitochondrion</keyword>
<dbReference type="AlphaFoldDB" id="A0A5A4U7H6"/>
<reference evidence="1" key="1">
    <citation type="submission" date="2019-08" db="EMBL/GenBank/DDBJ databases">
        <title>The complete mitochondrial genome sequence of the medicinal mushroom, Inonotus obliquus.</title>
        <authorList>
            <person name="Agnestisia R."/>
            <person name="Ono A."/>
            <person name="Nakamura L."/>
            <person name="Chino R."/>
            <person name="Aiso H."/>
            <person name="Nezu I."/>
            <person name="Ishiguri H."/>
            <person name="Yokota S."/>
            <person name="Suzuki T."/>
        </authorList>
    </citation>
    <scope>NUCLEOTIDE SEQUENCE</scope>
    <source>
        <strain evidence="1">NBRC113408</strain>
    </source>
</reference>
<proteinExistence type="predicted"/>
<name>A0A5A4U7H6_9AGAM</name>
<sequence length="118" mass="14142">MEKFTKRYLIKNYNERNVKSYLLKLMKKEEGIFDKFIKIEVSIINKDNHEYSIFSSVLNVTNNNEREMFAKKACTFLTNTSKILRIKTFTICYKFNKANLDDYKDYLNSLKISNKNHC</sequence>
<geneLocation type="mitochondrion" evidence="1"/>
<dbReference type="EMBL" id="LC497415">
    <property type="protein sequence ID" value="BBN21285.1"/>
    <property type="molecule type" value="Genomic_DNA"/>
</dbReference>
<protein>
    <submittedName>
        <fullName evidence="1">Uncharacterized protein</fullName>
    </submittedName>
</protein>
<dbReference type="RefSeq" id="YP_009693759.1">
    <property type="nucleotide sequence ID" value="NC_044740.1"/>
</dbReference>
<dbReference type="GeneID" id="41799595"/>
<accession>A0A5A4U7H6</accession>
<evidence type="ECO:0000313" key="1">
    <source>
        <dbReference type="EMBL" id="BBN21285.1"/>
    </source>
</evidence>
<gene>
    <name evidence="1" type="primary">orf118</name>
</gene>
<organism evidence="1">
    <name type="scientific">Inonotus obliquus</name>
    <dbReference type="NCBI Taxonomy" id="167356"/>
    <lineage>
        <taxon>Eukaryota</taxon>
        <taxon>Fungi</taxon>
        <taxon>Dikarya</taxon>
        <taxon>Basidiomycota</taxon>
        <taxon>Agaricomycotina</taxon>
        <taxon>Agaricomycetes</taxon>
        <taxon>Hymenochaetales</taxon>
        <taxon>Hymenochaetaceae</taxon>
        <taxon>Inonotus</taxon>
    </lineage>
</organism>